<evidence type="ECO:0000259" key="2">
    <source>
        <dbReference type="Pfam" id="PF07883"/>
    </source>
</evidence>
<dbReference type="CDD" id="cd02208">
    <property type="entry name" value="cupin_RmlC-like"/>
    <property type="match status" value="1"/>
</dbReference>
<gene>
    <name evidence="3" type="ORF">ACFSCW_11365</name>
</gene>
<dbReference type="Proteomes" id="UP001597115">
    <property type="component" value="Unassembled WGS sequence"/>
</dbReference>
<feature type="signal peptide" evidence="1">
    <location>
        <begin position="1"/>
        <end position="27"/>
    </location>
</feature>
<protein>
    <submittedName>
        <fullName evidence="3">Cupin domain-containing protein</fullName>
    </submittedName>
</protein>
<keyword evidence="4" id="KW-1185">Reference proteome</keyword>
<evidence type="ECO:0000313" key="3">
    <source>
        <dbReference type="EMBL" id="MFD1612400.1"/>
    </source>
</evidence>
<dbReference type="RefSeq" id="WP_380889276.1">
    <property type="nucleotide sequence ID" value="NZ_JBHUDY010000001.1"/>
</dbReference>
<keyword evidence="1" id="KW-0732">Signal</keyword>
<dbReference type="InterPro" id="IPR014710">
    <property type="entry name" value="RmlC-like_jellyroll"/>
</dbReference>
<reference evidence="4" key="1">
    <citation type="journal article" date="2019" name="Int. J. Syst. Evol. Microbiol.">
        <title>The Global Catalogue of Microorganisms (GCM) 10K type strain sequencing project: providing services to taxonomists for standard genome sequencing and annotation.</title>
        <authorList>
            <consortium name="The Broad Institute Genomics Platform"/>
            <consortium name="The Broad Institute Genome Sequencing Center for Infectious Disease"/>
            <person name="Wu L."/>
            <person name="Ma J."/>
        </authorList>
    </citation>
    <scope>NUCLEOTIDE SEQUENCE [LARGE SCALE GENOMIC DNA]</scope>
    <source>
        <strain evidence="4">CGMCC 1.16275</strain>
    </source>
</reference>
<dbReference type="InterPro" id="IPR013096">
    <property type="entry name" value="Cupin_2"/>
</dbReference>
<evidence type="ECO:0000313" key="4">
    <source>
        <dbReference type="Proteomes" id="UP001597115"/>
    </source>
</evidence>
<dbReference type="SUPFAM" id="SSF51182">
    <property type="entry name" value="RmlC-like cupins"/>
    <property type="match status" value="1"/>
</dbReference>
<evidence type="ECO:0000256" key="1">
    <source>
        <dbReference type="SAM" id="SignalP"/>
    </source>
</evidence>
<accession>A0ABW4I418</accession>
<dbReference type="Gene3D" id="2.60.120.10">
    <property type="entry name" value="Jelly Rolls"/>
    <property type="match status" value="1"/>
</dbReference>
<feature type="domain" description="Cupin type-2" evidence="2">
    <location>
        <begin position="77"/>
        <end position="144"/>
    </location>
</feature>
<sequence length="151" mass="15751">MFHANLRRLLGASIAAAAFATAAPAFAGQCPAGQTGQNPLTGAPTAPKAVTDDVLGSIDLGPEIAVADRQLRMRKLVVQPGGIVPLHSHGDRPALILTVSGTIKEYRSTCAQPIVHTAGDLTREAEGISHYWVNDGKVPAVLYSADVHHGM</sequence>
<dbReference type="InterPro" id="IPR011051">
    <property type="entry name" value="RmlC_Cupin_sf"/>
</dbReference>
<organism evidence="3 4">
    <name type="scientific">Sphingomonas tabacisoli</name>
    <dbReference type="NCBI Taxonomy" id="2249466"/>
    <lineage>
        <taxon>Bacteria</taxon>
        <taxon>Pseudomonadati</taxon>
        <taxon>Pseudomonadota</taxon>
        <taxon>Alphaproteobacteria</taxon>
        <taxon>Sphingomonadales</taxon>
        <taxon>Sphingomonadaceae</taxon>
        <taxon>Sphingomonas</taxon>
    </lineage>
</organism>
<dbReference type="Pfam" id="PF07883">
    <property type="entry name" value="Cupin_2"/>
    <property type="match status" value="1"/>
</dbReference>
<dbReference type="EMBL" id="JBHUDY010000001">
    <property type="protein sequence ID" value="MFD1612400.1"/>
    <property type="molecule type" value="Genomic_DNA"/>
</dbReference>
<feature type="chain" id="PRO_5046243775" evidence="1">
    <location>
        <begin position="28"/>
        <end position="151"/>
    </location>
</feature>
<name>A0ABW4I418_9SPHN</name>
<comment type="caution">
    <text evidence="3">The sequence shown here is derived from an EMBL/GenBank/DDBJ whole genome shotgun (WGS) entry which is preliminary data.</text>
</comment>
<proteinExistence type="predicted"/>